<evidence type="ECO:0000256" key="2">
    <source>
        <dbReference type="SAM" id="Phobius"/>
    </source>
</evidence>
<evidence type="ECO:0000313" key="3">
    <source>
        <dbReference type="EMBL" id="GII22082.1"/>
    </source>
</evidence>
<evidence type="ECO:0000256" key="1">
    <source>
        <dbReference type="SAM" id="MobiDB-lite"/>
    </source>
</evidence>
<dbReference type="RefSeq" id="WP_373315472.1">
    <property type="nucleotide sequence ID" value="NZ_BOON01000015.1"/>
</dbReference>
<evidence type="ECO:0008006" key="5">
    <source>
        <dbReference type="Google" id="ProtNLM"/>
    </source>
</evidence>
<dbReference type="AlphaFoldDB" id="A0A8J3TA44"/>
<reference evidence="3" key="1">
    <citation type="submission" date="2021-01" db="EMBL/GenBank/DDBJ databases">
        <title>Whole genome shotgun sequence of Planosporangium mesophilum NBRC 109066.</title>
        <authorList>
            <person name="Komaki H."/>
            <person name="Tamura T."/>
        </authorList>
    </citation>
    <scope>NUCLEOTIDE SEQUENCE</scope>
    <source>
        <strain evidence="3">NBRC 109066</strain>
    </source>
</reference>
<feature type="region of interest" description="Disordered" evidence="1">
    <location>
        <begin position="161"/>
        <end position="196"/>
    </location>
</feature>
<keyword evidence="2" id="KW-1133">Transmembrane helix</keyword>
<keyword evidence="2" id="KW-0472">Membrane</keyword>
<keyword evidence="2" id="KW-0812">Transmembrane</keyword>
<dbReference type="EMBL" id="BOON01000015">
    <property type="protein sequence ID" value="GII22082.1"/>
    <property type="molecule type" value="Genomic_DNA"/>
</dbReference>
<gene>
    <name evidence="3" type="ORF">Pme01_16790</name>
</gene>
<protein>
    <recommendedName>
        <fullName evidence="5">Cell division protein FtsL</fullName>
    </recommendedName>
</protein>
<keyword evidence="4" id="KW-1185">Reference proteome</keyword>
<feature type="region of interest" description="Disordered" evidence="1">
    <location>
        <begin position="1"/>
        <end position="22"/>
    </location>
</feature>
<comment type="caution">
    <text evidence="3">The sequence shown here is derived from an EMBL/GenBank/DDBJ whole genome shotgun (WGS) entry which is preliminary data.</text>
</comment>
<accession>A0A8J3TA44</accession>
<sequence length="196" mass="20394">MAMTLPYRRQQVTPRSGGRIAGDRRAAMEREYGSGAPAVVGNTALAPEPEVGTVADRPTLPRLRVAPPAPVSVPKAPFVAGVLVTVITGVVGILVLNTKINENAFRLEALQKQQGRLDRAEAELTKDLADKSSPTSLAAAARRLGLVDSKPAFITLPDGKVLTVPQPATGQSGTGRAPAQQNGGQSHGAPAGQTRR</sequence>
<feature type="transmembrane region" description="Helical" evidence="2">
    <location>
        <begin position="76"/>
        <end position="96"/>
    </location>
</feature>
<name>A0A8J3TA44_9ACTN</name>
<dbReference type="Proteomes" id="UP000599074">
    <property type="component" value="Unassembled WGS sequence"/>
</dbReference>
<organism evidence="3 4">
    <name type="scientific">Planosporangium mesophilum</name>
    <dbReference type="NCBI Taxonomy" id="689768"/>
    <lineage>
        <taxon>Bacteria</taxon>
        <taxon>Bacillati</taxon>
        <taxon>Actinomycetota</taxon>
        <taxon>Actinomycetes</taxon>
        <taxon>Micromonosporales</taxon>
        <taxon>Micromonosporaceae</taxon>
        <taxon>Planosporangium</taxon>
    </lineage>
</organism>
<evidence type="ECO:0000313" key="4">
    <source>
        <dbReference type="Proteomes" id="UP000599074"/>
    </source>
</evidence>
<proteinExistence type="predicted"/>